<evidence type="ECO:0000259" key="8">
    <source>
        <dbReference type="Pfam" id="PF20684"/>
    </source>
</evidence>
<feature type="transmembrane region" description="Helical" evidence="7">
    <location>
        <begin position="127"/>
        <end position="150"/>
    </location>
</feature>
<feature type="compositionally biased region" description="Polar residues" evidence="6">
    <location>
        <begin position="471"/>
        <end position="482"/>
    </location>
</feature>
<dbReference type="PANTHER" id="PTHR33048">
    <property type="entry name" value="PTH11-LIKE INTEGRAL MEMBRANE PROTEIN (AFU_ORTHOLOGUE AFUA_5G11245)"/>
    <property type="match status" value="1"/>
</dbReference>
<feature type="transmembrane region" description="Helical" evidence="7">
    <location>
        <begin position="86"/>
        <end position="107"/>
    </location>
</feature>
<reference evidence="9 10" key="1">
    <citation type="journal article" date="2018" name="Nat. Ecol. Evol.">
        <title>Pezizomycetes genomes reveal the molecular basis of ectomycorrhizal truffle lifestyle.</title>
        <authorList>
            <person name="Murat C."/>
            <person name="Payen T."/>
            <person name="Noel B."/>
            <person name="Kuo A."/>
            <person name="Morin E."/>
            <person name="Chen J."/>
            <person name="Kohler A."/>
            <person name="Krizsan K."/>
            <person name="Balestrini R."/>
            <person name="Da Silva C."/>
            <person name="Montanini B."/>
            <person name="Hainaut M."/>
            <person name="Levati E."/>
            <person name="Barry K.W."/>
            <person name="Belfiori B."/>
            <person name="Cichocki N."/>
            <person name="Clum A."/>
            <person name="Dockter R.B."/>
            <person name="Fauchery L."/>
            <person name="Guy J."/>
            <person name="Iotti M."/>
            <person name="Le Tacon F."/>
            <person name="Lindquist E.A."/>
            <person name="Lipzen A."/>
            <person name="Malagnac F."/>
            <person name="Mello A."/>
            <person name="Molinier V."/>
            <person name="Miyauchi S."/>
            <person name="Poulain J."/>
            <person name="Riccioni C."/>
            <person name="Rubini A."/>
            <person name="Sitrit Y."/>
            <person name="Splivallo R."/>
            <person name="Traeger S."/>
            <person name="Wang M."/>
            <person name="Zifcakova L."/>
            <person name="Wipf D."/>
            <person name="Zambonelli A."/>
            <person name="Paolocci F."/>
            <person name="Nowrousian M."/>
            <person name="Ottonello S."/>
            <person name="Baldrian P."/>
            <person name="Spatafora J.W."/>
            <person name="Henrissat B."/>
            <person name="Nagy L.G."/>
            <person name="Aury J.M."/>
            <person name="Wincker P."/>
            <person name="Grigoriev I.V."/>
            <person name="Bonfante P."/>
            <person name="Martin F.M."/>
        </authorList>
    </citation>
    <scope>NUCLEOTIDE SEQUENCE [LARGE SCALE GENOMIC DNA]</scope>
    <source>
        <strain evidence="9 10">RN42</strain>
    </source>
</reference>
<dbReference type="GO" id="GO:0016020">
    <property type="term" value="C:membrane"/>
    <property type="evidence" value="ECO:0007669"/>
    <property type="project" value="UniProtKB-SubCell"/>
</dbReference>
<dbReference type="Proteomes" id="UP000275078">
    <property type="component" value="Unassembled WGS sequence"/>
</dbReference>
<feature type="compositionally biased region" description="Pro residues" evidence="6">
    <location>
        <begin position="434"/>
        <end position="444"/>
    </location>
</feature>
<protein>
    <recommendedName>
        <fullName evidence="8">Rhodopsin domain-containing protein</fullName>
    </recommendedName>
</protein>
<dbReference type="PANTHER" id="PTHR33048:SF47">
    <property type="entry name" value="INTEGRAL MEMBRANE PROTEIN-RELATED"/>
    <property type="match status" value="1"/>
</dbReference>
<dbReference type="InterPro" id="IPR049326">
    <property type="entry name" value="Rhodopsin_dom_fungi"/>
</dbReference>
<evidence type="ECO:0000256" key="4">
    <source>
        <dbReference type="ARBA" id="ARBA00023136"/>
    </source>
</evidence>
<dbReference type="InterPro" id="IPR052337">
    <property type="entry name" value="SAT4-like"/>
</dbReference>
<dbReference type="OrthoDB" id="5391602at2759"/>
<comment type="subcellular location">
    <subcellularLocation>
        <location evidence="1">Membrane</location>
        <topology evidence="1">Multi-pass membrane protein</topology>
    </subcellularLocation>
</comment>
<gene>
    <name evidence="9" type="ORF">BJ508DRAFT_371670</name>
</gene>
<keyword evidence="10" id="KW-1185">Reference proteome</keyword>
<feature type="region of interest" description="Disordered" evidence="6">
    <location>
        <begin position="415"/>
        <end position="535"/>
    </location>
</feature>
<feature type="transmembrane region" description="Helical" evidence="7">
    <location>
        <begin position="250"/>
        <end position="269"/>
    </location>
</feature>
<evidence type="ECO:0000256" key="6">
    <source>
        <dbReference type="SAM" id="MobiDB-lite"/>
    </source>
</evidence>
<feature type="transmembrane region" description="Helical" evidence="7">
    <location>
        <begin position="162"/>
        <end position="183"/>
    </location>
</feature>
<evidence type="ECO:0000256" key="7">
    <source>
        <dbReference type="SAM" id="Phobius"/>
    </source>
</evidence>
<comment type="similarity">
    <text evidence="5">Belongs to the SAT4 family.</text>
</comment>
<dbReference type="Pfam" id="PF20684">
    <property type="entry name" value="Fung_rhodopsin"/>
    <property type="match status" value="1"/>
</dbReference>
<feature type="transmembrane region" description="Helical" evidence="7">
    <location>
        <begin position="52"/>
        <end position="74"/>
    </location>
</feature>
<feature type="region of interest" description="Disordered" evidence="6">
    <location>
        <begin position="572"/>
        <end position="594"/>
    </location>
</feature>
<keyword evidence="3 7" id="KW-1133">Transmembrane helix</keyword>
<organism evidence="9 10">
    <name type="scientific">Ascobolus immersus RN42</name>
    <dbReference type="NCBI Taxonomy" id="1160509"/>
    <lineage>
        <taxon>Eukaryota</taxon>
        <taxon>Fungi</taxon>
        <taxon>Dikarya</taxon>
        <taxon>Ascomycota</taxon>
        <taxon>Pezizomycotina</taxon>
        <taxon>Pezizomycetes</taxon>
        <taxon>Pezizales</taxon>
        <taxon>Ascobolaceae</taxon>
        <taxon>Ascobolus</taxon>
    </lineage>
</organism>
<feature type="transmembrane region" description="Helical" evidence="7">
    <location>
        <begin position="289"/>
        <end position="309"/>
    </location>
</feature>
<feature type="transmembrane region" description="Helical" evidence="7">
    <location>
        <begin position="213"/>
        <end position="238"/>
    </location>
</feature>
<name>A0A3N4IVH9_ASCIM</name>
<dbReference type="STRING" id="1160509.A0A3N4IVH9"/>
<keyword evidence="2 7" id="KW-0812">Transmembrane</keyword>
<keyword evidence="4 7" id="KW-0472">Membrane</keyword>
<evidence type="ECO:0000256" key="2">
    <source>
        <dbReference type="ARBA" id="ARBA00022692"/>
    </source>
</evidence>
<evidence type="ECO:0000313" key="9">
    <source>
        <dbReference type="EMBL" id="RPA88240.1"/>
    </source>
</evidence>
<sequence>MDGMGTLGGDGSIPMPTNANTTGAMAAGPFPAVPPEVWAMMQAKSHEDRGPMVIAVGSVFMSLSIIVVVLRLYTRGVVQCKLGVDDYLMAVGTVWNIPSCVPLGYLGKHSWRLLDLPPKQIDMVFQMFGSVTIMNIISLCLIKSSILWFLLRLGPSRRMKMILYFTGALNISFAVIGIILGTLRCEETNEAWATPGSTLSSDSWNEGKNCVSAAAQAIVTPALNIAINVLIFSLPIPFIQRLDIPRKQKWAAIASFTLGGLGVVGSMVQFKAVTDVGTKHDPLWYMAPLMVWIMVEVHMTIIGSSLPVLRPLFAPFFRREPDITELETPTSRKFPPPYYTGEEAIYDGTEEGVPVPPVAHIRAAKAFEKTQHKLTQLSHISTLSRRFSLKSFMASTTPPGMKNGKNKDITLTSYASTTRPQPPIQTFDPDFFAPTPPSTPPLSPTDPSSRNNSFNDSLDPGNYSPSALDISRSTSTQNLTHSSSDRHPPSTADTGIPRSSNSSKRSKRRQPPTSFSFGTTLPLPQDGSEHRPYNNSQENIRYAPATPLNFDDTGTGWGHIYNSHMHMPHIAEGRRPSESQGTDRVGGRSMFTSM</sequence>
<proteinExistence type="inferred from homology"/>
<accession>A0A3N4IVH9</accession>
<feature type="domain" description="Rhodopsin" evidence="8">
    <location>
        <begin position="70"/>
        <end position="313"/>
    </location>
</feature>
<dbReference type="AlphaFoldDB" id="A0A3N4IVH9"/>
<dbReference type="EMBL" id="ML119645">
    <property type="protein sequence ID" value="RPA88240.1"/>
    <property type="molecule type" value="Genomic_DNA"/>
</dbReference>
<evidence type="ECO:0000256" key="5">
    <source>
        <dbReference type="ARBA" id="ARBA00038359"/>
    </source>
</evidence>
<evidence type="ECO:0000256" key="1">
    <source>
        <dbReference type="ARBA" id="ARBA00004141"/>
    </source>
</evidence>
<evidence type="ECO:0000313" key="10">
    <source>
        <dbReference type="Proteomes" id="UP000275078"/>
    </source>
</evidence>
<evidence type="ECO:0000256" key="3">
    <source>
        <dbReference type="ARBA" id="ARBA00022989"/>
    </source>
</evidence>